<dbReference type="RefSeq" id="WP_192590646.1">
    <property type="nucleotide sequence ID" value="NZ_JADBEE010000001.1"/>
</dbReference>
<proteinExistence type="inferred from homology"/>
<accession>A0ABR9J489</accession>
<keyword evidence="5" id="KW-0645">Protease</keyword>
<keyword evidence="5" id="KW-0378">Hydrolase</keyword>
<name>A0ABR9J489_9MICC</name>
<keyword evidence="5" id="KW-0031">Aminopeptidase</keyword>
<dbReference type="InterPro" id="IPR045357">
    <property type="entry name" value="Aminopeptidase_N-like_N"/>
</dbReference>
<evidence type="ECO:0000259" key="2">
    <source>
        <dbReference type="Pfam" id="PF01433"/>
    </source>
</evidence>
<comment type="caution">
    <text evidence="5">The sequence shown here is derived from an EMBL/GenBank/DDBJ whole genome shotgun (WGS) entry which is preliminary data.</text>
</comment>
<dbReference type="Pfam" id="PF11838">
    <property type="entry name" value="ERAP1_C"/>
    <property type="match status" value="1"/>
</dbReference>
<dbReference type="Pfam" id="PF17900">
    <property type="entry name" value="Peptidase_M1_N"/>
    <property type="match status" value="1"/>
</dbReference>
<sequence>MDSELAFPRADEENLTREEAARRSALLTVQDYEVEVDLRAAGAADAVTYPVHTRIHFEASEPGASTFLDHLGDSVESVVLNGVALETPTHVGPARILLPELRAGNVVEIFSTARYSRSGEGLHRFVDPADDQVYLYTQYEPADSRRVFPVFEQPDLKAQFSFSIIGPHVWQLRSNGAEIAREVLDAGTPDPQGGVLAEPPVCVTFEKTPRMSSYITALLAGPYHRVAGHYSRHGGSGDVAGLPGGESLEVELGVLCRASLAEHFDAEELLELTRRGLDFFHQEFGYAYPWGKYDQVFVPEYNLGAMENPGLVTFTEKYVFDTAATDAQYETRANTLMHEMAHMWFGDLVTMHWWDDLWLKESFADYMGSLAVDEATDWTTSWISFANGRKAWAYVQDQLPTTHPIVADIPDLEAADQNFDGITYAKGASVLKQLAAYAGRESFREAAQRYFARHAFGNATLADFLAVLEEVTGANMDSWAQAWLQTAGVPVLSAELGDSAEDPSGGTVVVRQQGTDPATGEPVARPHRIRVGVHVLDTATGTLRLHAAEEVFLDPAAAGGLTPVPALSVPRDQPRLLLPNEGDLTYAKISLDAESLAAVLSYPVADPLARATVWAALWSMVRDGELSSRRFLQAVQTMGLGIEEIVVVQGLLRQSLTALERFTPPAQRGALQQDLAGRLAGELTRTDGDHQRAIARTLAVLSRREGSQLDLLEALLDGSGEDFGISGLRIDEELRWAFLQALAAHGRVDMGQLDAELTAKTTARARIAHRLAAAARPDRRVKADAFEQALGGTDEDGRELSNDHLTATVEGFGIAADPATASLIAAQTEAYFESLLRVWNQMSQGQATRVISGLYPGAQDLEEGQVPEEHPLVLRTAAWLQENAEAPGALRRLLIEEQDHLLRGLRAQAAAQV</sequence>
<feature type="domain" description="ERAP1-like C-terminal" evidence="3">
    <location>
        <begin position="577"/>
        <end position="863"/>
    </location>
</feature>
<dbReference type="SUPFAM" id="SSF55486">
    <property type="entry name" value="Metalloproteases ('zincins'), catalytic domain"/>
    <property type="match status" value="1"/>
</dbReference>
<dbReference type="InterPro" id="IPR024571">
    <property type="entry name" value="ERAP1-like_C_dom"/>
</dbReference>
<organism evidence="5 6">
    <name type="scientific">Nesterenkonia halotolerans</name>
    <dbReference type="NCBI Taxonomy" id="225325"/>
    <lineage>
        <taxon>Bacteria</taxon>
        <taxon>Bacillati</taxon>
        <taxon>Actinomycetota</taxon>
        <taxon>Actinomycetes</taxon>
        <taxon>Micrococcales</taxon>
        <taxon>Micrococcaceae</taxon>
        <taxon>Nesterenkonia</taxon>
    </lineage>
</organism>
<dbReference type="InterPro" id="IPR042097">
    <property type="entry name" value="Aminopeptidase_N-like_N_sf"/>
</dbReference>
<dbReference type="Gene3D" id="1.10.390.10">
    <property type="entry name" value="Neutral Protease Domain 2"/>
    <property type="match status" value="1"/>
</dbReference>
<keyword evidence="6" id="KW-1185">Reference proteome</keyword>
<dbReference type="EMBL" id="JADBEE010000001">
    <property type="protein sequence ID" value="MBE1513810.1"/>
    <property type="molecule type" value="Genomic_DNA"/>
</dbReference>
<dbReference type="InterPro" id="IPR014782">
    <property type="entry name" value="Peptidase_M1_dom"/>
</dbReference>
<evidence type="ECO:0000259" key="3">
    <source>
        <dbReference type="Pfam" id="PF11838"/>
    </source>
</evidence>
<dbReference type="SUPFAM" id="SSF63737">
    <property type="entry name" value="Leukotriene A4 hydrolase N-terminal domain"/>
    <property type="match status" value="1"/>
</dbReference>
<evidence type="ECO:0000256" key="1">
    <source>
        <dbReference type="ARBA" id="ARBA00010136"/>
    </source>
</evidence>
<evidence type="ECO:0000313" key="5">
    <source>
        <dbReference type="EMBL" id="MBE1513810.1"/>
    </source>
</evidence>
<dbReference type="PANTHER" id="PTHR11533">
    <property type="entry name" value="PROTEASE M1 ZINC METALLOPROTEASE"/>
    <property type="match status" value="1"/>
</dbReference>
<feature type="domain" description="Peptidase M1 membrane alanine aminopeptidase" evidence="2">
    <location>
        <begin position="270"/>
        <end position="483"/>
    </location>
</feature>
<gene>
    <name evidence="5" type="ORF">H4W26_000565</name>
</gene>
<reference evidence="5 6" key="1">
    <citation type="submission" date="2020-10" db="EMBL/GenBank/DDBJ databases">
        <title>Sequencing the genomes of 1000 actinobacteria strains.</title>
        <authorList>
            <person name="Klenk H.-P."/>
        </authorList>
    </citation>
    <scope>NUCLEOTIDE SEQUENCE [LARGE SCALE GENOMIC DNA]</scope>
    <source>
        <strain evidence="5 6">DSM 15474</strain>
    </source>
</reference>
<comment type="similarity">
    <text evidence="1">Belongs to the peptidase M1 family.</text>
</comment>
<dbReference type="InterPro" id="IPR027268">
    <property type="entry name" value="Peptidase_M4/M1_CTD_sf"/>
</dbReference>
<dbReference type="CDD" id="cd09602">
    <property type="entry name" value="M1_APN"/>
    <property type="match status" value="1"/>
</dbReference>
<dbReference type="NCBIfam" id="TIGR02412">
    <property type="entry name" value="pepN_strep_liv"/>
    <property type="match status" value="1"/>
</dbReference>
<evidence type="ECO:0000313" key="6">
    <source>
        <dbReference type="Proteomes" id="UP000636579"/>
    </source>
</evidence>
<feature type="domain" description="Aminopeptidase N-like N-terminal" evidence="4">
    <location>
        <begin position="116"/>
        <end position="215"/>
    </location>
</feature>
<evidence type="ECO:0000259" key="4">
    <source>
        <dbReference type="Pfam" id="PF17900"/>
    </source>
</evidence>
<dbReference type="Gene3D" id="2.60.40.1730">
    <property type="entry name" value="tricorn interacting facor f3 domain"/>
    <property type="match status" value="1"/>
</dbReference>
<dbReference type="GO" id="GO:0016285">
    <property type="term" value="F:alanyl aminopeptidase activity"/>
    <property type="evidence" value="ECO:0007669"/>
    <property type="project" value="UniProtKB-EC"/>
</dbReference>
<dbReference type="Proteomes" id="UP000636579">
    <property type="component" value="Unassembled WGS sequence"/>
</dbReference>
<dbReference type="InterPro" id="IPR050344">
    <property type="entry name" value="Peptidase_M1_aminopeptidases"/>
</dbReference>
<dbReference type="InterPro" id="IPR012778">
    <property type="entry name" value="Pept_M1_aminopeptidase"/>
</dbReference>
<dbReference type="PANTHER" id="PTHR11533:SF174">
    <property type="entry name" value="PUROMYCIN-SENSITIVE AMINOPEPTIDASE-RELATED"/>
    <property type="match status" value="1"/>
</dbReference>
<dbReference type="EC" id="3.4.11.2" evidence="5"/>
<protein>
    <submittedName>
        <fullName evidence="5">Aminopeptidase N</fullName>
        <ecNumber evidence="5">3.4.11.2</ecNumber>
    </submittedName>
</protein>
<dbReference type="Pfam" id="PF01433">
    <property type="entry name" value="Peptidase_M1"/>
    <property type="match status" value="1"/>
</dbReference>